<name>A0ABD3JP00_EUCGL</name>
<dbReference type="Pfam" id="PF14576">
    <property type="entry name" value="SEO_N"/>
    <property type="match status" value="1"/>
</dbReference>
<dbReference type="InterPro" id="IPR027942">
    <property type="entry name" value="SEO_N"/>
</dbReference>
<feature type="domain" description="Sieve element occlusion N-terminal" evidence="1">
    <location>
        <begin position="23"/>
        <end position="260"/>
    </location>
</feature>
<protein>
    <recommendedName>
        <fullName evidence="5">Protein SIEVE ELEMENT OCCLUSION B-like</fullName>
    </recommendedName>
</protein>
<dbReference type="EMBL" id="JBJKBG010000008">
    <property type="protein sequence ID" value="KAL3727087.1"/>
    <property type="molecule type" value="Genomic_DNA"/>
</dbReference>
<evidence type="ECO:0000313" key="3">
    <source>
        <dbReference type="EMBL" id="KAL3727087.1"/>
    </source>
</evidence>
<evidence type="ECO:0000259" key="1">
    <source>
        <dbReference type="Pfam" id="PF14576"/>
    </source>
</evidence>
<feature type="domain" description="Sieve element occlusion C-terminal" evidence="2">
    <location>
        <begin position="469"/>
        <end position="620"/>
    </location>
</feature>
<sequence length="623" mass="71276">MAGNKSFLTSLLSLLNDDNFMNDIMTNQSETEQVDVNDYLSLVEKILDPKGDQGQNKSSTSQSPVPLSSTVNELCCKITCDALHTNNARQTMESLFVKLSSFPWDAKAVLTLSAFSVYYAENEHLEQIEESNYKLGSAAMLRGRRAGKSDFVALKNLIRVTSEFTKCAVEFANYCQKFGRLPTSTNLRAGFYRVIFGVIGCSVPFSGMISASNEFLGQDLLTFSNRVTGIYESFKKEVEEEIKRVNEEQSSYKKIKELSRSGTGIVELMVKLFCTENDLTVYQCSKRKTVEVTELKNKNVMLLISNLSLSDDELGTLTGIYDASIFKSSNYEIMWVPLVEVHNEETRKQFQDKRSRMLWYSCKSMVSKIAAKFIRKKWKFSEQTQVVVLNRRGQVENFHVMSMIHIWGINAFPFTLGKRNELWRSQVTNWFKLVVNNSVFPNIEQSIEKGELIFLYGSAVGSKTIERIEGHLSKIRSDLFKFSNHKANREQFFTRLDSCMSLKMQESSDVYDSQTEELVKLYTSYKQDGGFAIVARGSSVVINTRLTDFEMVLSQHQHWFNSTNAKTFETVFKAYYDKVVDKSLCHHFYIPSMVGNIPDKIKCRDCNRYLKTVITFECCHSAH</sequence>
<dbReference type="Pfam" id="PF14577">
    <property type="entry name" value="SEO_C"/>
    <property type="match status" value="1"/>
</dbReference>
<dbReference type="PANTHER" id="PTHR33232:SF9">
    <property type="entry name" value="PROTEIN SIEVE ELEMENT OCCLUSION B"/>
    <property type="match status" value="1"/>
</dbReference>
<evidence type="ECO:0008006" key="5">
    <source>
        <dbReference type="Google" id="ProtNLM"/>
    </source>
</evidence>
<dbReference type="InterPro" id="IPR039299">
    <property type="entry name" value="SEOA"/>
</dbReference>
<gene>
    <name evidence="3" type="ORF">ACJRO7_031913</name>
</gene>
<dbReference type="PANTHER" id="PTHR33232">
    <property type="entry name" value="PROTEIN SIEVE ELEMENT OCCLUSION B-LIKE"/>
    <property type="match status" value="1"/>
</dbReference>
<proteinExistence type="predicted"/>
<dbReference type="Proteomes" id="UP001634007">
    <property type="component" value="Unassembled WGS sequence"/>
</dbReference>
<organism evidence="3 4">
    <name type="scientific">Eucalyptus globulus</name>
    <name type="common">Tasmanian blue gum</name>
    <dbReference type="NCBI Taxonomy" id="34317"/>
    <lineage>
        <taxon>Eukaryota</taxon>
        <taxon>Viridiplantae</taxon>
        <taxon>Streptophyta</taxon>
        <taxon>Embryophyta</taxon>
        <taxon>Tracheophyta</taxon>
        <taxon>Spermatophyta</taxon>
        <taxon>Magnoliopsida</taxon>
        <taxon>eudicotyledons</taxon>
        <taxon>Gunneridae</taxon>
        <taxon>Pentapetalae</taxon>
        <taxon>rosids</taxon>
        <taxon>malvids</taxon>
        <taxon>Myrtales</taxon>
        <taxon>Myrtaceae</taxon>
        <taxon>Myrtoideae</taxon>
        <taxon>Eucalypteae</taxon>
        <taxon>Eucalyptus</taxon>
    </lineage>
</organism>
<accession>A0ABD3JP00</accession>
<keyword evidence="4" id="KW-1185">Reference proteome</keyword>
<dbReference type="AlphaFoldDB" id="A0ABD3JP00"/>
<comment type="caution">
    <text evidence="3">The sequence shown here is derived from an EMBL/GenBank/DDBJ whole genome shotgun (WGS) entry which is preliminary data.</text>
</comment>
<dbReference type="InterPro" id="IPR027944">
    <property type="entry name" value="SEO_C"/>
</dbReference>
<reference evidence="3 4" key="1">
    <citation type="submission" date="2024-11" db="EMBL/GenBank/DDBJ databases">
        <title>Chromosome-level genome assembly of Eucalyptus globulus Labill. provides insights into its genome evolution.</title>
        <authorList>
            <person name="Li X."/>
        </authorList>
    </citation>
    <scope>NUCLEOTIDE SEQUENCE [LARGE SCALE GENOMIC DNA]</scope>
    <source>
        <strain evidence="3">CL2024</strain>
        <tissue evidence="3">Fresh tender leaves</tissue>
    </source>
</reference>
<evidence type="ECO:0000259" key="2">
    <source>
        <dbReference type="Pfam" id="PF14577"/>
    </source>
</evidence>
<evidence type="ECO:0000313" key="4">
    <source>
        <dbReference type="Proteomes" id="UP001634007"/>
    </source>
</evidence>